<dbReference type="Proteomes" id="UP001152531">
    <property type="component" value="Unassembled WGS sequence"/>
</dbReference>
<reference evidence="1" key="1">
    <citation type="submission" date="2022-06" db="EMBL/GenBank/DDBJ databases">
        <authorList>
            <person name="Legras J.-L."/>
            <person name="Devillers H."/>
            <person name="Grondin C."/>
        </authorList>
    </citation>
    <scope>NUCLEOTIDE SEQUENCE</scope>
    <source>
        <strain evidence="1">CLIB 1444</strain>
    </source>
</reference>
<comment type="caution">
    <text evidence="1">The sequence shown here is derived from an EMBL/GenBank/DDBJ whole genome shotgun (WGS) entry which is preliminary data.</text>
</comment>
<gene>
    <name evidence="1" type="ORF">CLIB1444_01S11914</name>
</gene>
<sequence>MISALYILHSVDLHLEYQSSEILLHKVYHDDLYDTQKILAGFDSEYKRQLPESRLPFINIKGLNYVYLRSENDLIFLVVTRANIDTMSTIFFLHSFSKLVKHYLCEKTKTKRDIAFDRDVILDNVYFIYELLDECMDVGIIQTTDYNILKEYIKIMPNIPRLRADDSDEEQLDTEEDTHKSKDKDLKSVKSTHNQAIKTDIIPVEDTFINSSILRASSSSINWRPKGIFYAKNEIFVDMIENCDFYYDLQKDHIIRNEVNGNLHVKCYLSGMPTCTIGFNETKISSIENDEIEVERSGNQLKVDDEIDDQDDQAIVKEKKHIPFRNIQFHQCVQLDSIYHNNLMKFIPPDDTFILMSYQVEQQKQKRKLPLIMIKPTYRIKEKEKKLQILVILSTQFRKRLHAKNLHIRLPINPLLFQVKMDEDLKYKTELGSVSYQVDKSEIIWNIDNITGNNPSIKMMAELSIDDSDIDLNKIESTLQNSFDHYEDDDDDAWDENEEAKRELDQYYGVNGAQTSSIQEIQKKIRKIKQFNDIKITFNIPMLSYTGLRLNFLKVEEEEMKYTCFPWIRYTTVSEPNPQTNIYKFKLGSNCFQLE</sequence>
<dbReference type="EMBL" id="CALSDN010000001">
    <property type="protein sequence ID" value="CAH6718669.1"/>
    <property type="molecule type" value="Genomic_DNA"/>
</dbReference>
<keyword evidence="2" id="KW-1185">Reference proteome</keyword>
<proteinExistence type="predicted"/>
<organism evidence="1 2">
    <name type="scientific">[Candida] jaroonii</name>
    <dbReference type="NCBI Taxonomy" id="467808"/>
    <lineage>
        <taxon>Eukaryota</taxon>
        <taxon>Fungi</taxon>
        <taxon>Dikarya</taxon>
        <taxon>Ascomycota</taxon>
        <taxon>Saccharomycotina</taxon>
        <taxon>Pichiomycetes</taxon>
        <taxon>Debaryomycetaceae</taxon>
        <taxon>Yamadazyma</taxon>
    </lineage>
</organism>
<protein>
    <submittedName>
        <fullName evidence="1">AP-1 complex subunit mu-1-I</fullName>
    </submittedName>
</protein>
<name>A0ACA9Y139_9ASCO</name>
<evidence type="ECO:0000313" key="1">
    <source>
        <dbReference type="EMBL" id="CAH6718669.1"/>
    </source>
</evidence>
<evidence type="ECO:0000313" key="2">
    <source>
        <dbReference type="Proteomes" id="UP001152531"/>
    </source>
</evidence>
<accession>A0ACA9Y139</accession>